<feature type="compositionally biased region" description="Basic residues" evidence="6">
    <location>
        <begin position="413"/>
        <end position="425"/>
    </location>
</feature>
<dbReference type="FunFam" id="3.30.70.1350:FF:000010">
    <property type="entry name" value="Cation efflux family protein, putative"/>
    <property type="match status" value="1"/>
</dbReference>
<dbReference type="AlphaFoldDB" id="K3X9E4"/>
<evidence type="ECO:0008006" key="11">
    <source>
        <dbReference type="Google" id="ProtNLM"/>
    </source>
</evidence>
<dbReference type="NCBIfam" id="TIGR01297">
    <property type="entry name" value="CDF"/>
    <property type="match status" value="2"/>
</dbReference>
<evidence type="ECO:0000256" key="2">
    <source>
        <dbReference type="ARBA" id="ARBA00022448"/>
    </source>
</evidence>
<evidence type="ECO:0000256" key="3">
    <source>
        <dbReference type="ARBA" id="ARBA00022692"/>
    </source>
</evidence>
<proteinExistence type="predicted"/>
<keyword evidence="3" id="KW-0812">Transmembrane</keyword>
<evidence type="ECO:0000259" key="7">
    <source>
        <dbReference type="Pfam" id="PF01545"/>
    </source>
</evidence>
<feature type="domain" description="Cation efflux protein transmembrane" evidence="7">
    <location>
        <begin position="60"/>
        <end position="165"/>
    </location>
</feature>
<reference evidence="10" key="2">
    <citation type="submission" date="2010-04" db="EMBL/GenBank/DDBJ databases">
        <authorList>
            <person name="Buell R."/>
            <person name="Hamilton J."/>
            <person name="Hostetler J."/>
        </authorList>
    </citation>
    <scope>NUCLEOTIDE SEQUENCE [LARGE SCALE GENOMIC DNA]</scope>
    <source>
        <strain evidence="10">DAOM:BR144</strain>
    </source>
</reference>
<sequence>MQWQQKRFLLGHSHTGGADGHGHSHGILGFGDHNDDEEETEAMKRKLNEQDVKAADKITWAGIYINVVLSGVKGVAGVAFNSAGLLADAVHSMSDLISDGITLVALKYCSRPPDQFQPYGYGKYETIGALSVSVLLVGGSLAIIDHSFDTLMLLLQPAVPVETQLAAYSLEPEVIESIKAIMSPESPSFFHHDHTASNDALMIHPAALGIAAGSVAAKEALYRATINIGKKINSSVLIANAWHHRSDAVTSVVAMAGIGLSLAGLPMFDPLAGMVVGGIILKMGGEIGYSATKELCDSQLSEKIMHSLEDAVEGVVSSSNGDIVEVKQLRSRRIGRNLHVDLTLVMSDSGSLSFEKACEWKDKVKVAIQRNVPRVKDIIIELATPQQSPSTIFEEQSPEERPVCHLNEDSGHGHSHGPHGHHHHH</sequence>
<feature type="region of interest" description="Disordered" evidence="6">
    <location>
        <begin position="387"/>
        <end position="425"/>
    </location>
</feature>
<dbReference type="Gene3D" id="1.20.1510.10">
    <property type="entry name" value="Cation efflux protein transmembrane domain"/>
    <property type="match status" value="1"/>
</dbReference>
<evidence type="ECO:0000313" key="10">
    <source>
        <dbReference type="Proteomes" id="UP000019132"/>
    </source>
</evidence>
<dbReference type="SUPFAM" id="SSF161111">
    <property type="entry name" value="Cation efflux protein transmembrane domain-like"/>
    <property type="match status" value="1"/>
</dbReference>
<dbReference type="EMBL" id="GL376595">
    <property type="status" value="NOT_ANNOTATED_CDS"/>
    <property type="molecule type" value="Genomic_DNA"/>
</dbReference>
<keyword evidence="2" id="KW-0813">Transport</keyword>
<dbReference type="PANTHER" id="PTHR43840:SF15">
    <property type="entry name" value="MITOCHONDRIAL METAL TRANSPORTER 1-RELATED"/>
    <property type="match status" value="1"/>
</dbReference>
<organism evidence="9 10">
    <name type="scientific">Globisporangium ultimum (strain ATCC 200006 / CBS 805.95 / DAOM BR144)</name>
    <name type="common">Pythium ultimum</name>
    <dbReference type="NCBI Taxonomy" id="431595"/>
    <lineage>
        <taxon>Eukaryota</taxon>
        <taxon>Sar</taxon>
        <taxon>Stramenopiles</taxon>
        <taxon>Oomycota</taxon>
        <taxon>Peronosporomycetes</taxon>
        <taxon>Pythiales</taxon>
        <taxon>Pythiaceae</taxon>
        <taxon>Globisporangium</taxon>
    </lineage>
</organism>
<dbReference type="Gene3D" id="3.30.70.1350">
    <property type="entry name" value="Cation efflux protein, cytoplasmic domain"/>
    <property type="match status" value="1"/>
</dbReference>
<name>K3X9E4_GLOUD</name>
<evidence type="ECO:0000256" key="6">
    <source>
        <dbReference type="SAM" id="MobiDB-lite"/>
    </source>
</evidence>
<evidence type="ECO:0000256" key="5">
    <source>
        <dbReference type="ARBA" id="ARBA00023136"/>
    </source>
</evidence>
<dbReference type="InterPro" id="IPR027470">
    <property type="entry name" value="Cation_efflux_CTD"/>
</dbReference>
<keyword evidence="10" id="KW-1185">Reference proteome</keyword>
<dbReference type="InterPro" id="IPR058533">
    <property type="entry name" value="Cation_efflux_TM"/>
</dbReference>
<dbReference type="InterPro" id="IPR002524">
    <property type="entry name" value="Cation_efflux"/>
</dbReference>
<dbReference type="InterPro" id="IPR050291">
    <property type="entry name" value="CDF_Transporter"/>
</dbReference>
<protein>
    <recommendedName>
        <fullName evidence="11">Cation efflux protein cytoplasmic domain-containing protein</fullName>
    </recommendedName>
</protein>
<dbReference type="OMA" id="DVMIHIN"/>
<keyword evidence="5" id="KW-0472">Membrane</keyword>
<feature type="domain" description="Cation efflux protein cytoplasmic" evidence="8">
    <location>
        <begin position="310"/>
        <end position="380"/>
    </location>
</feature>
<accession>K3X9E4</accession>
<dbReference type="SUPFAM" id="SSF160240">
    <property type="entry name" value="Cation efflux protein cytoplasmic domain-like"/>
    <property type="match status" value="1"/>
</dbReference>
<evidence type="ECO:0000256" key="4">
    <source>
        <dbReference type="ARBA" id="ARBA00022989"/>
    </source>
</evidence>
<dbReference type="GO" id="GO:0008324">
    <property type="term" value="F:monoatomic cation transmembrane transporter activity"/>
    <property type="evidence" value="ECO:0007669"/>
    <property type="project" value="InterPro"/>
</dbReference>
<dbReference type="eggNOG" id="KOG1485">
    <property type="taxonomic scope" value="Eukaryota"/>
</dbReference>
<dbReference type="VEuPathDB" id="FungiDB:PYU1_G013814"/>
<dbReference type="STRING" id="431595.K3X9E4"/>
<feature type="compositionally biased region" description="Basic and acidic residues" evidence="6">
    <location>
        <begin position="398"/>
        <end position="412"/>
    </location>
</feature>
<dbReference type="EnsemblProtists" id="PYU1_T013843">
    <property type="protein sequence ID" value="PYU1_T013843"/>
    <property type="gene ID" value="PYU1_G013814"/>
</dbReference>
<keyword evidence="4" id="KW-1133">Transmembrane helix</keyword>
<comment type="subcellular location">
    <subcellularLocation>
        <location evidence="1">Membrane</location>
        <topology evidence="1">Multi-pass membrane protein</topology>
    </subcellularLocation>
</comment>
<reference evidence="9" key="3">
    <citation type="submission" date="2015-02" db="UniProtKB">
        <authorList>
            <consortium name="EnsemblProtists"/>
        </authorList>
    </citation>
    <scope>IDENTIFICATION</scope>
    <source>
        <strain evidence="9">DAOM BR144</strain>
    </source>
</reference>
<reference evidence="10" key="1">
    <citation type="journal article" date="2010" name="Genome Biol.">
        <title>Genome sequence of the necrotrophic plant pathogen Pythium ultimum reveals original pathogenicity mechanisms and effector repertoire.</title>
        <authorList>
            <person name="Levesque C.A."/>
            <person name="Brouwer H."/>
            <person name="Cano L."/>
            <person name="Hamilton J.P."/>
            <person name="Holt C."/>
            <person name="Huitema E."/>
            <person name="Raffaele S."/>
            <person name="Robideau G.P."/>
            <person name="Thines M."/>
            <person name="Win J."/>
            <person name="Zerillo M.M."/>
            <person name="Beakes G.W."/>
            <person name="Boore J.L."/>
            <person name="Busam D."/>
            <person name="Dumas B."/>
            <person name="Ferriera S."/>
            <person name="Fuerstenberg S.I."/>
            <person name="Gachon C.M."/>
            <person name="Gaulin E."/>
            <person name="Govers F."/>
            <person name="Grenville-Briggs L."/>
            <person name="Horner N."/>
            <person name="Hostetler J."/>
            <person name="Jiang R.H."/>
            <person name="Johnson J."/>
            <person name="Krajaejun T."/>
            <person name="Lin H."/>
            <person name="Meijer H.J."/>
            <person name="Moore B."/>
            <person name="Morris P."/>
            <person name="Phuntmart V."/>
            <person name="Puiu D."/>
            <person name="Shetty J."/>
            <person name="Stajich J.E."/>
            <person name="Tripathy S."/>
            <person name="Wawra S."/>
            <person name="van West P."/>
            <person name="Whitty B.R."/>
            <person name="Coutinho P.M."/>
            <person name="Henrissat B."/>
            <person name="Martin F."/>
            <person name="Thomas P.D."/>
            <person name="Tyler B.M."/>
            <person name="De Vries R.P."/>
            <person name="Kamoun S."/>
            <person name="Yandell M."/>
            <person name="Tisserat N."/>
            <person name="Buell C.R."/>
        </authorList>
    </citation>
    <scope>NUCLEOTIDE SEQUENCE</scope>
    <source>
        <strain evidence="10">DAOM:BR144</strain>
    </source>
</reference>
<feature type="region of interest" description="Disordered" evidence="6">
    <location>
        <begin position="14"/>
        <end position="41"/>
    </location>
</feature>
<evidence type="ECO:0000256" key="1">
    <source>
        <dbReference type="ARBA" id="ARBA00004141"/>
    </source>
</evidence>
<feature type="domain" description="Cation efflux protein transmembrane" evidence="7">
    <location>
        <begin position="175"/>
        <end position="296"/>
    </location>
</feature>
<dbReference type="InParanoid" id="K3X9E4"/>
<dbReference type="HOGENOM" id="CLU_013430_12_0_1"/>
<dbReference type="PANTHER" id="PTHR43840">
    <property type="entry name" value="MITOCHONDRIAL METAL TRANSPORTER 1-RELATED"/>
    <property type="match status" value="1"/>
</dbReference>
<dbReference type="Pfam" id="PF01545">
    <property type="entry name" value="Cation_efflux"/>
    <property type="match status" value="2"/>
</dbReference>
<evidence type="ECO:0000259" key="8">
    <source>
        <dbReference type="Pfam" id="PF16916"/>
    </source>
</evidence>
<dbReference type="Proteomes" id="UP000019132">
    <property type="component" value="Unassembled WGS sequence"/>
</dbReference>
<dbReference type="InterPro" id="IPR027469">
    <property type="entry name" value="Cation_efflux_TMD_sf"/>
</dbReference>
<dbReference type="InterPro" id="IPR036837">
    <property type="entry name" value="Cation_efflux_CTD_sf"/>
</dbReference>
<dbReference type="Pfam" id="PF16916">
    <property type="entry name" value="ZT_dimer"/>
    <property type="match status" value="1"/>
</dbReference>
<evidence type="ECO:0000313" key="9">
    <source>
        <dbReference type="EnsemblProtists" id="PYU1_T013843"/>
    </source>
</evidence>
<dbReference type="GO" id="GO:0016020">
    <property type="term" value="C:membrane"/>
    <property type="evidence" value="ECO:0007669"/>
    <property type="project" value="UniProtKB-SubCell"/>
</dbReference>